<evidence type="ECO:0000313" key="18">
    <source>
        <dbReference type="RefSeq" id="XP_038972452.1"/>
    </source>
</evidence>
<evidence type="ECO:0000256" key="15">
    <source>
        <dbReference type="SAM" id="Phobius"/>
    </source>
</evidence>
<dbReference type="Gene3D" id="3.40.50.2300">
    <property type="match status" value="2"/>
</dbReference>
<dbReference type="FunFam" id="3.40.190.10:FF:000054">
    <property type="entry name" value="Glutamate receptor"/>
    <property type="match status" value="1"/>
</dbReference>
<dbReference type="GO" id="GO:0032040">
    <property type="term" value="C:small-subunit processome"/>
    <property type="evidence" value="ECO:0007669"/>
    <property type="project" value="TreeGrafter"/>
</dbReference>
<evidence type="ECO:0000256" key="5">
    <source>
        <dbReference type="ARBA" id="ARBA00022692"/>
    </source>
</evidence>
<evidence type="ECO:0000256" key="10">
    <source>
        <dbReference type="ARBA" id="ARBA00023170"/>
    </source>
</evidence>
<dbReference type="InterPro" id="IPR028082">
    <property type="entry name" value="Peripla_BP_I"/>
</dbReference>
<dbReference type="Pfam" id="PF03914">
    <property type="entry name" value="CBF"/>
    <property type="match status" value="1"/>
</dbReference>
<dbReference type="Gene3D" id="3.40.190.10">
    <property type="entry name" value="Periplasmic binding protein-like II"/>
    <property type="match status" value="3"/>
</dbReference>
<dbReference type="InterPro" id="IPR044440">
    <property type="entry name" value="GABAb_receptor_plant_PBP1"/>
</dbReference>
<dbReference type="InterPro" id="IPR001828">
    <property type="entry name" value="ANF_lig-bd_rcpt"/>
</dbReference>
<reference evidence="18" key="1">
    <citation type="submission" date="2025-08" db="UniProtKB">
        <authorList>
            <consortium name="RefSeq"/>
        </authorList>
    </citation>
    <scope>IDENTIFICATION</scope>
    <source>
        <tissue evidence="18">Young leaves</tissue>
    </source>
</reference>
<dbReference type="GO" id="GO:0030692">
    <property type="term" value="C:Noc4p-Nop14p complex"/>
    <property type="evidence" value="ECO:0007669"/>
    <property type="project" value="TreeGrafter"/>
</dbReference>
<feature type="domain" description="Ionotropic glutamate receptor C-terminal" evidence="16">
    <location>
        <begin position="1122"/>
        <end position="1465"/>
    </location>
</feature>
<keyword evidence="12" id="KW-1071">Ligand-gated ion channel</keyword>
<dbReference type="InterPro" id="IPR001320">
    <property type="entry name" value="Iontro_rcpt_C"/>
</dbReference>
<dbReference type="InterPro" id="IPR027193">
    <property type="entry name" value="Noc4"/>
</dbReference>
<dbReference type="Pfam" id="PF10613">
    <property type="entry name" value="Lig_chan-Glu_bd"/>
    <property type="match status" value="1"/>
</dbReference>
<evidence type="ECO:0000256" key="8">
    <source>
        <dbReference type="ARBA" id="ARBA00023065"/>
    </source>
</evidence>
<dbReference type="CDD" id="cd13686">
    <property type="entry name" value="GluR_Plant"/>
    <property type="match status" value="1"/>
</dbReference>
<gene>
    <name evidence="18" type="primary">LOC103699003</name>
</gene>
<dbReference type="FunFam" id="3.40.190.10:FF:000175">
    <property type="entry name" value="Glutamate receptor"/>
    <property type="match status" value="1"/>
</dbReference>
<name>A0A8B8ZGN1_PHODC</name>
<proteinExistence type="inferred from homology"/>
<evidence type="ECO:0000256" key="1">
    <source>
        <dbReference type="ARBA" id="ARBA00004141"/>
    </source>
</evidence>
<protein>
    <submittedName>
        <fullName evidence="18">LOW QUALITY PROTEIN: glutamate receptor 3.1-like</fullName>
    </submittedName>
</protein>
<evidence type="ECO:0000256" key="7">
    <source>
        <dbReference type="ARBA" id="ARBA00022989"/>
    </source>
</evidence>
<dbReference type="FunFam" id="1.10.287.70:FF:000037">
    <property type="entry name" value="Glutamate receptor"/>
    <property type="match status" value="1"/>
</dbReference>
<evidence type="ECO:0000256" key="12">
    <source>
        <dbReference type="ARBA" id="ARBA00023286"/>
    </source>
</evidence>
<dbReference type="GO" id="GO:0016020">
    <property type="term" value="C:membrane"/>
    <property type="evidence" value="ECO:0007669"/>
    <property type="project" value="UniProtKB-SubCell"/>
</dbReference>
<keyword evidence="7 15" id="KW-1133">Transmembrane helix</keyword>
<evidence type="ECO:0000256" key="9">
    <source>
        <dbReference type="ARBA" id="ARBA00023136"/>
    </source>
</evidence>
<dbReference type="SMART" id="SM00079">
    <property type="entry name" value="PBPe"/>
    <property type="match status" value="1"/>
</dbReference>
<evidence type="ECO:0000313" key="17">
    <source>
        <dbReference type="Proteomes" id="UP000228380"/>
    </source>
</evidence>
<evidence type="ECO:0000256" key="4">
    <source>
        <dbReference type="ARBA" id="ARBA00022448"/>
    </source>
</evidence>
<organism evidence="17 18">
    <name type="scientific">Phoenix dactylifera</name>
    <name type="common">Date palm</name>
    <dbReference type="NCBI Taxonomy" id="42345"/>
    <lineage>
        <taxon>Eukaryota</taxon>
        <taxon>Viridiplantae</taxon>
        <taxon>Streptophyta</taxon>
        <taxon>Embryophyta</taxon>
        <taxon>Tracheophyta</taxon>
        <taxon>Spermatophyta</taxon>
        <taxon>Magnoliopsida</taxon>
        <taxon>Liliopsida</taxon>
        <taxon>Arecaceae</taxon>
        <taxon>Coryphoideae</taxon>
        <taxon>Phoeniceae</taxon>
        <taxon>Phoenix</taxon>
    </lineage>
</organism>
<dbReference type="PANTHER" id="PTHR12455:SF0">
    <property type="entry name" value="NUCLEOLAR COMPLEX PROTEIN 4 HOMOLOG"/>
    <property type="match status" value="1"/>
</dbReference>
<dbReference type="InterPro" id="IPR019594">
    <property type="entry name" value="Glu/Gly-bd"/>
</dbReference>
<keyword evidence="9 15" id="KW-0472">Membrane</keyword>
<sequence>MASLPAKKPQQSQQKAKKKEKKRKETGDALTLEDLKTLGHQLLSSRAHINNLPILLSFLTTSSSLDFSLESLISLQSFFVPLLPEIPSSSAISRSKTVASGGVGEDKDTESVFRTWLRERFDEFVNSLIEIAVSDQSADALKDVALDAIMDFVKLGKEGRFQSAIYHRFLNNIVYATSPVDPLLELLAAKYFKYIDVRYFTYTSLDKIAKNFVSKISFELLKESGKMNLNNDEELSTASRTDVAIHIMYNILLSVPPLEVDKEPGYEMWSQSGLSSKEAGKVSSYEMVVDAKCRNSENTNNEVSSTSHITKKLKLKFTKAWISFLKLELPLDVYKEVLVSLHQIVIPYMTNPAILSDFLTRSYDIGGVISVMALSGLFILMTQHGLEYPKFYEKLYALLTPAVFMAKHRAVFFQLLDTCLKSAYLPAFIAAAFVKKLSRLSLSVPPSGALIIIAVIHNLLRRHPSINFLVHQLVDDVTDRDTSVGGTQSGDDAKESDAGAAMHNKKLGVDPFKSEESDPAKSNAMRSSLWEIETLRHHYSPAVSRFVASLENDLTVRAKTSEVTVADFSSGSYATVFRDEVRRRIKQVPLAFYKATPTSLFWDSDFAGWTFGDQHNEKLESETKEIGGSNIVEKDDREHVKRPRIESLVPRACTMKVVLLLFLALYFYLFSSGVGRNISSRPAVVNIGALFTFNSTIGRVAKVAIDSAVDDVNSDPGVLQGTKLVIDMEDSSCNGFLGMVEALQFMEKEIVAVVGPQSSVLAHVISYVANELQVPLLSFAATDPTLSSLEYPFFVRTTESDLFQMAAIAELVDYYRWKRVIAIFVDDDYGRNGVAALGDKLEERRCRISYKAALRSDATRNDVMDLLVRVALRAPRIIVVHANPVIGLMVFSVAKYLRMMSDGYVWIATDWLSALLDSSMNFSTERMETMQGVLALRQHTADSKNKSALVSKWSKLRKKEAGENFQLNSYGLYAYDTIWTVAHALDAFFNDGGVISFSNYSKLLGAEGGTLHLEAMSMFDMGNLLLDKIHKTNFVGITGPIQFDSDGNLVHPAYDIINVIGSGLRRIGYWSNYSGLSVMSPETLYMKPPNRSSANQQLYGVIWPGEATTKPRGWVFPNNGRQLKIGVPKRASYQEFVSEMRGTDTIKGYCIDVFVAAINLLPYPVSYNFIPFGDGLENPSYNKLVELVASGDFDAAVGDIAIVTNRTKIVDFTQPYIESGLVILAPVKKHHSDAWAFLQPFTVKLWCVTGLFFLVVGAVVWILEHRINDQFRGPPKKQVATVFWFSFSTLFFAHREKTVGTLGRAVLIIWLFVVLIIQSSYTASLTSILTVKQLSSPLKGIDSLIRSEEPIGIQVGSFTENYLVEELGISRSRLKVLGTPEQYARALELGPSNGGVAAVIDERPYVEAFLSTQCRFAIVGSEFTRSGWGFAFPRDSPLAVDLSTAIVALSENGDLQRIHDKWLTRSACISQNSDLESDQLDLGSFWGLFLICGMACTVALIIYFLLMVRQFIRHYPLEETDSSGQGSSRSRSLHSFFSFVDEKEEDVKNRSKRKQMQKAGSNGADIESEDKFVSP</sequence>
<comment type="subcellular location">
    <subcellularLocation>
        <location evidence="1">Membrane</location>
        <topology evidence="1">Multi-pass membrane protein</topology>
    </subcellularLocation>
</comment>
<dbReference type="KEGG" id="pda:103699003"/>
<dbReference type="SUPFAM" id="SSF53850">
    <property type="entry name" value="Periplasmic binding protein-like II"/>
    <property type="match status" value="1"/>
</dbReference>
<feature type="transmembrane region" description="Helical" evidence="15">
    <location>
        <begin position="1305"/>
        <end position="1329"/>
    </location>
</feature>
<dbReference type="Pfam" id="PF00060">
    <property type="entry name" value="Lig_chan"/>
    <property type="match status" value="1"/>
</dbReference>
<dbReference type="FunFam" id="3.40.50.2300:FF:000081">
    <property type="entry name" value="Glutamate receptor"/>
    <property type="match status" value="1"/>
</dbReference>
<dbReference type="PANTHER" id="PTHR12455">
    <property type="entry name" value="NUCLEOLAR COMPLEX PROTEIN 4"/>
    <property type="match status" value="1"/>
</dbReference>
<keyword evidence="5 15" id="KW-0812">Transmembrane</keyword>
<dbReference type="RefSeq" id="XP_038972452.1">
    <property type="nucleotide sequence ID" value="XM_039116524.1"/>
</dbReference>
<dbReference type="GO" id="GO:0007165">
    <property type="term" value="P:signal transduction"/>
    <property type="evidence" value="ECO:0007669"/>
    <property type="project" value="UniProtKB-ARBA"/>
</dbReference>
<keyword evidence="8" id="KW-0406">Ion transport</keyword>
<keyword evidence="11" id="KW-0325">Glycoprotein</keyword>
<keyword evidence="17" id="KW-1185">Reference proteome</keyword>
<dbReference type="CDD" id="cd19990">
    <property type="entry name" value="PBP1_GABAb_receptor_plant"/>
    <property type="match status" value="1"/>
</dbReference>
<dbReference type="GO" id="GO:0042254">
    <property type="term" value="P:ribosome biogenesis"/>
    <property type="evidence" value="ECO:0007669"/>
    <property type="project" value="InterPro"/>
</dbReference>
<dbReference type="GO" id="GO:0009611">
    <property type="term" value="P:response to wounding"/>
    <property type="evidence" value="ECO:0007669"/>
    <property type="project" value="UniProtKB-ARBA"/>
</dbReference>
<feature type="transmembrane region" description="Helical" evidence="15">
    <location>
        <begin position="1485"/>
        <end position="1506"/>
    </location>
</feature>
<comment type="similarity">
    <text evidence="3">Belongs to the glutamate-gated ion channel (TC 1.A.10.1) family.</text>
</comment>
<evidence type="ECO:0000256" key="14">
    <source>
        <dbReference type="SAM" id="MobiDB-lite"/>
    </source>
</evidence>
<dbReference type="Pfam" id="PF01094">
    <property type="entry name" value="ANF_receptor"/>
    <property type="match status" value="1"/>
</dbReference>
<dbReference type="Gene3D" id="1.10.287.70">
    <property type="match status" value="1"/>
</dbReference>
<dbReference type="OrthoDB" id="5984008at2759"/>
<feature type="transmembrane region" description="Helical" evidence="15">
    <location>
        <begin position="1245"/>
        <end position="1263"/>
    </location>
</feature>
<dbReference type="GO" id="GO:0015276">
    <property type="term" value="F:ligand-gated monoatomic ion channel activity"/>
    <property type="evidence" value="ECO:0007669"/>
    <property type="project" value="InterPro"/>
</dbReference>
<evidence type="ECO:0000256" key="6">
    <source>
        <dbReference type="ARBA" id="ARBA00022729"/>
    </source>
</evidence>
<keyword evidence="10" id="KW-0675">Receptor</keyword>
<evidence type="ECO:0000259" key="16">
    <source>
        <dbReference type="SMART" id="SM00079"/>
    </source>
</evidence>
<keyword evidence="4" id="KW-0813">Transport</keyword>
<feature type="region of interest" description="Disordered" evidence="14">
    <location>
        <begin position="1"/>
        <end position="28"/>
    </location>
</feature>
<dbReference type="InterPro" id="IPR005612">
    <property type="entry name" value="CCAAT-binding_factor"/>
</dbReference>
<keyword evidence="6" id="KW-0732">Signal</keyword>
<evidence type="ECO:0000256" key="13">
    <source>
        <dbReference type="ARBA" id="ARBA00023303"/>
    </source>
</evidence>
<accession>A0A8B8ZGN1</accession>
<dbReference type="SUPFAM" id="SSF53822">
    <property type="entry name" value="Periplasmic binding protein-like I"/>
    <property type="match status" value="1"/>
</dbReference>
<evidence type="ECO:0000256" key="11">
    <source>
        <dbReference type="ARBA" id="ARBA00023180"/>
    </source>
</evidence>
<dbReference type="Proteomes" id="UP000228380">
    <property type="component" value="Unplaced"/>
</dbReference>
<evidence type="ECO:0000256" key="3">
    <source>
        <dbReference type="ARBA" id="ARBA00008685"/>
    </source>
</evidence>
<keyword evidence="13" id="KW-0407">Ion channel</keyword>
<evidence type="ECO:0000256" key="2">
    <source>
        <dbReference type="ARBA" id="ARBA00007797"/>
    </source>
</evidence>
<comment type="similarity">
    <text evidence="2">Belongs to the CBF/MAK21 family.</text>
</comment>
<feature type="region of interest" description="Disordered" evidence="14">
    <location>
        <begin position="1542"/>
        <end position="1575"/>
    </location>
</feature>
<dbReference type="GO" id="GO:1901701">
    <property type="term" value="P:cellular response to oxygen-containing compound"/>
    <property type="evidence" value="ECO:0007669"/>
    <property type="project" value="UniProtKB-ARBA"/>
</dbReference>
<dbReference type="GeneID" id="103699003"/>